<protein>
    <submittedName>
        <fullName evidence="1">Protein-tyrosine phosphatase</fullName>
    </submittedName>
</protein>
<organism evidence="1 2">
    <name type="scientific">Breznakia pachnodae</name>
    <dbReference type="NCBI Taxonomy" id="265178"/>
    <lineage>
        <taxon>Bacteria</taxon>
        <taxon>Bacillati</taxon>
        <taxon>Bacillota</taxon>
        <taxon>Erysipelotrichia</taxon>
        <taxon>Erysipelotrichales</taxon>
        <taxon>Erysipelotrichaceae</taxon>
        <taxon>Breznakia</taxon>
    </lineage>
</organism>
<reference evidence="1 2" key="1">
    <citation type="submission" date="2023-07" db="EMBL/GenBank/DDBJ databases">
        <title>Genomic Encyclopedia of Type Strains, Phase IV (KMG-IV): sequencing the most valuable type-strain genomes for metagenomic binning, comparative biology and taxonomic classification.</title>
        <authorList>
            <person name="Goeker M."/>
        </authorList>
    </citation>
    <scope>NUCLEOTIDE SEQUENCE [LARGE SCALE GENOMIC DNA]</scope>
    <source>
        <strain evidence="1 2">DSM 16784</strain>
    </source>
</reference>
<dbReference type="RefSeq" id="WP_307404538.1">
    <property type="nucleotide sequence ID" value="NZ_JAUSUR010000001.1"/>
</dbReference>
<dbReference type="SUPFAM" id="SSF52799">
    <property type="entry name" value="(Phosphotyrosine protein) phosphatases II"/>
    <property type="match status" value="1"/>
</dbReference>
<dbReference type="EMBL" id="JAUSUR010000001">
    <property type="protein sequence ID" value="MDQ0359434.1"/>
    <property type="molecule type" value="Genomic_DNA"/>
</dbReference>
<dbReference type="Gene3D" id="3.90.190.10">
    <property type="entry name" value="Protein tyrosine phosphatase superfamily"/>
    <property type="match status" value="1"/>
</dbReference>
<evidence type="ECO:0000313" key="1">
    <source>
        <dbReference type="EMBL" id="MDQ0359434.1"/>
    </source>
</evidence>
<evidence type="ECO:0000313" key="2">
    <source>
        <dbReference type="Proteomes" id="UP001230220"/>
    </source>
</evidence>
<dbReference type="Proteomes" id="UP001230220">
    <property type="component" value="Unassembled WGS sequence"/>
</dbReference>
<dbReference type="InterPro" id="IPR029021">
    <property type="entry name" value="Prot-tyrosine_phosphatase-like"/>
</dbReference>
<keyword evidence="2" id="KW-1185">Reference proteome</keyword>
<accession>A0ABU0DY53</accession>
<sequence length="159" mass="18478">MNQISDLELYIGTKEEFNNANKEYMKIVCALNEANGYVTHQSLVNQVDNEHTVDSPDYLVYEDEDIISLNMIDDCKCVCDDMIEPALDFISSNLDKGYKVFIYCNTGECRSPSLALMHLLETGVIKKDEFCFDVFRKNYYPKYNPKNSIKDYITNRYLN</sequence>
<gene>
    <name evidence="1" type="ORF">J2S15_000165</name>
</gene>
<comment type="caution">
    <text evidence="1">The sequence shown here is derived from an EMBL/GenBank/DDBJ whole genome shotgun (WGS) entry which is preliminary data.</text>
</comment>
<proteinExistence type="predicted"/>
<name>A0ABU0DY53_9FIRM</name>